<accession>A0ABD5XU81</accession>
<protein>
    <submittedName>
        <fullName evidence="2">Uncharacterized protein</fullName>
    </submittedName>
</protein>
<gene>
    <name evidence="2" type="ORF">ACFQRB_13685</name>
</gene>
<evidence type="ECO:0000256" key="1">
    <source>
        <dbReference type="SAM" id="MobiDB-lite"/>
    </source>
</evidence>
<dbReference type="AlphaFoldDB" id="A0ABD5XU81"/>
<evidence type="ECO:0000313" key="2">
    <source>
        <dbReference type="EMBL" id="MFC7137209.1"/>
    </source>
</evidence>
<keyword evidence="3" id="KW-1185">Reference proteome</keyword>
<sequence>MSEVKLSRVESLFEELEYPVSRAAAAGEFGDTTVLFADGEGNLGRYISECPSEQFRSAEDLYTDLQSALPIEAVGNPVSPRATPERYPRRRRDPAADGDPGR</sequence>
<reference evidence="2 3" key="1">
    <citation type="journal article" date="2019" name="Int. J. Syst. Evol. Microbiol.">
        <title>The Global Catalogue of Microorganisms (GCM) 10K type strain sequencing project: providing services to taxonomists for standard genome sequencing and annotation.</title>
        <authorList>
            <consortium name="The Broad Institute Genomics Platform"/>
            <consortium name="The Broad Institute Genome Sequencing Center for Infectious Disease"/>
            <person name="Wu L."/>
            <person name="Ma J."/>
        </authorList>
    </citation>
    <scope>NUCLEOTIDE SEQUENCE [LARGE SCALE GENOMIC DNA]</scope>
    <source>
        <strain evidence="2 3">DT92</strain>
    </source>
</reference>
<organism evidence="2 3">
    <name type="scientific">Halobaculum litoreum</name>
    <dbReference type="NCBI Taxonomy" id="3031998"/>
    <lineage>
        <taxon>Archaea</taxon>
        <taxon>Methanobacteriati</taxon>
        <taxon>Methanobacteriota</taxon>
        <taxon>Stenosarchaea group</taxon>
        <taxon>Halobacteria</taxon>
        <taxon>Halobacteriales</taxon>
        <taxon>Haloferacaceae</taxon>
        <taxon>Halobaculum</taxon>
    </lineage>
</organism>
<proteinExistence type="predicted"/>
<comment type="caution">
    <text evidence="2">The sequence shown here is derived from an EMBL/GenBank/DDBJ whole genome shotgun (WGS) entry which is preliminary data.</text>
</comment>
<dbReference type="Pfam" id="PF19102">
    <property type="entry name" value="DUF5789"/>
    <property type="match status" value="1"/>
</dbReference>
<evidence type="ECO:0000313" key="3">
    <source>
        <dbReference type="Proteomes" id="UP001596368"/>
    </source>
</evidence>
<dbReference type="Proteomes" id="UP001596368">
    <property type="component" value="Unassembled WGS sequence"/>
</dbReference>
<dbReference type="InterPro" id="IPR043899">
    <property type="entry name" value="DUF5789"/>
</dbReference>
<feature type="compositionally biased region" description="Basic and acidic residues" evidence="1">
    <location>
        <begin position="83"/>
        <end position="102"/>
    </location>
</feature>
<dbReference type="EMBL" id="JBHSZG010000001">
    <property type="protein sequence ID" value="MFC7137209.1"/>
    <property type="molecule type" value="Genomic_DNA"/>
</dbReference>
<feature type="region of interest" description="Disordered" evidence="1">
    <location>
        <begin position="72"/>
        <end position="102"/>
    </location>
</feature>
<name>A0ABD5XU81_9EURY</name>